<dbReference type="OrthoDB" id="9801061at2"/>
<reference evidence="3 4" key="1">
    <citation type="submission" date="2016-10" db="EMBL/GenBank/DDBJ databases">
        <authorList>
            <person name="de Groot N.N."/>
        </authorList>
    </citation>
    <scope>NUCLEOTIDE SEQUENCE [LARGE SCALE GENOMIC DNA]</scope>
    <source>
        <strain evidence="3 4">LMG 27731</strain>
    </source>
</reference>
<dbReference type="PANTHER" id="PTHR46825:SF15">
    <property type="entry name" value="BETA-LACTAMASE-RELATED DOMAIN-CONTAINING PROTEIN"/>
    <property type="match status" value="1"/>
</dbReference>
<dbReference type="RefSeq" id="WP_093636649.1">
    <property type="nucleotide sequence ID" value="NZ_FPBH01000013.1"/>
</dbReference>
<feature type="domain" description="Peptidase S12 Pab87-related C-terminal" evidence="2">
    <location>
        <begin position="387"/>
        <end position="468"/>
    </location>
</feature>
<gene>
    <name evidence="3" type="ORF">SAMN05192563_10138</name>
</gene>
<dbReference type="Gene3D" id="2.40.128.600">
    <property type="match status" value="1"/>
</dbReference>
<sequence>MLRELGDFDGFMEKLISDWNVPGIGVSIAKDDEVVLSKGYGYRDHASKLPYTAATWFPIASNTKLFTAVAAGLLVDRGLLSFDRPIREFVPSLRFYDKALDEAVTLRDMLSHRTGVPRHDMIWYEARLSLAELFERIRFMKPTAPLRSKFIYNNMMYEAVGHIIELLSGKRWDHFVRDEILTPLGMTDTAFTIADMLTRAEPAVPFLEKRDSDELWQPPYMDADESSPAGSIVATMDDMSRWLLMLMNKGRVAGKQVIPERILKATLAPGVAVPDAMNEVLGFTPELNGIYGMGRQTASYRGHLLASHGGDLRAFHSQVSYLPNEKIGVNVFVIGDHCAILRNAVGYEIYDRLLGLPPTDWTQRLFDFTRRARNSLREARQRVVPNPVPNTCPSHDLAGYVGRYEHPAYGPLTISLENNQLQLAFRQTCLPLNHFHYDRFDTPDDEVDGAWSVLFQTSSLGDIDRAVLWLDQAEAIFKRTPDTVPQSVIDKITGTYVTAIGIKAAVRLNREQKLTLRFPNGPTEVLVPFKDLQFRSYLSPETTFEFVMDGDRVKALRHWDAIAEFVLTRSEDDDTIDTMEEDEAADD</sequence>
<feature type="domain" description="Beta-lactamase-related" evidence="1">
    <location>
        <begin position="12"/>
        <end position="333"/>
    </location>
</feature>
<dbReference type="InterPro" id="IPR050491">
    <property type="entry name" value="AmpC-like"/>
</dbReference>
<proteinExistence type="predicted"/>
<evidence type="ECO:0000259" key="1">
    <source>
        <dbReference type="Pfam" id="PF00144"/>
    </source>
</evidence>
<dbReference type="InterPro" id="IPR012338">
    <property type="entry name" value="Beta-lactam/transpept-like"/>
</dbReference>
<dbReference type="PANTHER" id="PTHR46825">
    <property type="entry name" value="D-ALANYL-D-ALANINE-CARBOXYPEPTIDASE/ENDOPEPTIDASE AMPH"/>
    <property type="match status" value="1"/>
</dbReference>
<name>A0A1I7E112_9BURK</name>
<dbReference type="EMBL" id="FPBH01000013">
    <property type="protein sequence ID" value="SFU17596.1"/>
    <property type="molecule type" value="Genomic_DNA"/>
</dbReference>
<dbReference type="InterPro" id="IPR021860">
    <property type="entry name" value="Peptidase_S12_Pab87-rel_C"/>
</dbReference>
<accession>A0A1I7E112</accession>
<dbReference type="InterPro" id="IPR001466">
    <property type="entry name" value="Beta-lactam-related"/>
</dbReference>
<dbReference type="Gene3D" id="3.40.710.10">
    <property type="entry name" value="DD-peptidase/beta-lactamase superfamily"/>
    <property type="match status" value="1"/>
</dbReference>
<evidence type="ECO:0000313" key="3">
    <source>
        <dbReference type="EMBL" id="SFU17596.1"/>
    </source>
</evidence>
<dbReference type="Pfam" id="PF11954">
    <property type="entry name" value="DUF3471"/>
    <property type="match status" value="1"/>
</dbReference>
<organism evidence="3 4">
    <name type="scientific">Paraburkholderia aspalathi</name>
    <dbReference type="NCBI Taxonomy" id="1324617"/>
    <lineage>
        <taxon>Bacteria</taxon>
        <taxon>Pseudomonadati</taxon>
        <taxon>Pseudomonadota</taxon>
        <taxon>Betaproteobacteria</taxon>
        <taxon>Burkholderiales</taxon>
        <taxon>Burkholderiaceae</taxon>
        <taxon>Paraburkholderia</taxon>
    </lineage>
</organism>
<evidence type="ECO:0000313" key="4">
    <source>
        <dbReference type="Proteomes" id="UP000198844"/>
    </source>
</evidence>
<dbReference type="Proteomes" id="UP000198844">
    <property type="component" value="Unassembled WGS sequence"/>
</dbReference>
<evidence type="ECO:0000259" key="2">
    <source>
        <dbReference type="Pfam" id="PF11954"/>
    </source>
</evidence>
<protein>
    <submittedName>
        <fullName evidence="3">CubicO group peptidase, beta-lactamase class C family</fullName>
    </submittedName>
</protein>
<dbReference type="Pfam" id="PF00144">
    <property type="entry name" value="Beta-lactamase"/>
    <property type="match status" value="1"/>
</dbReference>
<dbReference type="AlphaFoldDB" id="A0A1I7E112"/>
<dbReference type="SUPFAM" id="SSF56601">
    <property type="entry name" value="beta-lactamase/transpeptidase-like"/>
    <property type="match status" value="1"/>
</dbReference>